<evidence type="ECO:0000256" key="1">
    <source>
        <dbReference type="SAM" id="SignalP"/>
    </source>
</evidence>
<keyword evidence="4" id="KW-1185">Reference proteome</keyword>
<dbReference type="EMBL" id="CAJJDP010000204">
    <property type="protein sequence ID" value="CAD8215036.1"/>
    <property type="molecule type" value="Genomic_DNA"/>
</dbReference>
<protein>
    <recommendedName>
        <fullName evidence="5">Transmembrane protein</fullName>
    </recommendedName>
</protein>
<comment type="caution">
    <text evidence="3">The sequence shown here is derived from an EMBL/GenBank/DDBJ whole genome shotgun (WGS) entry which is preliminary data.</text>
</comment>
<evidence type="ECO:0000313" key="4">
    <source>
        <dbReference type="Proteomes" id="UP000683925"/>
    </source>
</evidence>
<keyword evidence="1" id="KW-0732">Signal</keyword>
<evidence type="ECO:0008006" key="5">
    <source>
        <dbReference type="Google" id="ProtNLM"/>
    </source>
</evidence>
<dbReference type="Proteomes" id="UP000683925">
    <property type="component" value="Unassembled WGS sequence"/>
</dbReference>
<evidence type="ECO:0000313" key="3">
    <source>
        <dbReference type="EMBL" id="CAD8215037.1"/>
    </source>
</evidence>
<name>A0A8S1YPY9_PAROT</name>
<feature type="signal peptide" evidence="1">
    <location>
        <begin position="1"/>
        <end position="17"/>
    </location>
</feature>
<sequence>MIILVILLFQGLRLFEKMNVKQMKQSQIKHFCISFLQSNQQQKILHFTNRILKTLKSTTTRQDIQSHSFNSIHKIFYQYKNNVYESDNFGFNVQFKEMIKYNQPVLINYVKQIEFIVINVLRMDEGLKEFQELIEIFHQIKEESECLIQQILLMVDQINGLFTQLNQELKKKYQFSLRWSYCV</sequence>
<dbReference type="EMBL" id="CAJJDP010000204">
    <property type="protein sequence ID" value="CAD8215037.1"/>
    <property type="molecule type" value="Genomic_DNA"/>
</dbReference>
<organism evidence="3 4">
    <name type="scientific">Paramecium octaurelia</name>
    <dbReference type="NCBI Taxonomy" id="43137"/>
    <lineage>
        <taxon>Eukaryota</taxon>
        <taxon>Sar</taxon>
        <taxon>Alveolata</taxon>
        <taxon>Ciliophora</taxon>
        <taxon>Intramacronucleata</taxon>
        <taxon>Oligohymenophorea</taxon>
        <taxon>Peniculida</taxon>
        <taxon>Parameciidae</taxon>
        <taxon>Paramecium</taxon>
    </lineage>
</organism>
<reference evidence="3" key="1">
    <citation type="submission" date="2021-01" db="EMBL/GenBank/DDBJ databases">
        <authorList>
            <consortium name="Genoscope - CEA"/>
            <person name="William W."/>
        </authorList>
    </citation>
    <scope>NUCLEOTIDE SEQUENCE</scope>
</reference>
<accession>A0A8S1YPY9</accession>
<dbReference type="AlphaFoldDB" id="A0A8S1YPY9"/>
<proteinExistence type="predicted"/>
<feature type="chain" id="PRO_5036434469" description="Transmembrane protein" evidence="1">
    <location>
        <begin position="18"/>
        <end position="183"/>
    </location>
</feature>
<gene>
    <name evidence="2" type="ORF">POCTA_138.1.T2000012</name>
    <name evidence="3" type="ORF">POCTA_138.1.T2000013</name>
</gene>
<evidence type="ECO:0000313" key="2">
    <source>
        <dbReference type="EMBL" id="CAD8215036.1"/>
    </source>
</evidence>